<comment type="caution">
    <text evidence="2">The sequence shown here is derived from an EMBL/GenBank/DDBJ whole genome shotgun (WGS) entry which is preliminary data.</text>
</comment>
<dbReference type="AlphaFoldDB" id="A0A2P6MSJ7"/>
<feature type="compositionally biased region" description="Polar residues" evidence="1">
    <location>
        <begin position="36"/>
        <end position="47"/>
    </location>
</feature>
<gene>
    <name evidence="2" type="ORF">PROFUN_03579</name>
</gene>
<keyword evidence="3" id="KW-1185">Reference proteome</keyword>
<dbReference type="Proteomes" id="UP000241769">
    <property type="component" value="Unassembled WGS sequence"/>
</dbReference>
<evidence type="ECO:0000313" key="2">
    <source>
        <dbReference type="EMBL" id="PRP74657.1"/>
    </source>
</evidence>
<organism evidence="2 3">
    <name type="scientific">Planoprotostelium fungivorum</name>
    <dbReference type="NCBI Taxonomy" id="1890364"/>
    <lineage>
        <taxon>Eukaryota</taxon>
        <taxon>Amoebozoa</taxon>
        <taxon>Evosea</taxon>
        <taxon>Variosea</taxon>
        <taxon>Cavosteliida</taxon>
        <taxon>Cavosteliaceae</taxon>
        <taxon>Planoprotostelium</taxon>
    </lineage>
</organism>
<evidence type="ECO:0000256" key="1">
    <source>
        <dbReference type="SAM" id="MobiDB-lite"/>
    </source>
</evidence>
<proteinExistence type="predicted"/>
<protein>
    <submittedName>
        <fullName evidence="2">Uncharacterized protein</fullName>
    </submittedName>
</protein>
<dbReference type="InParanoid" id="A0A2P6MSJ7"/>
<feature type="region of interest" description="Disordered" evidence="1">
    <location>
        <begin position="1"/>
        <end position="49"/>
    </location>
</feature>
<accession>A0A2P6MSJ7</accession>
<reference evidence="2 3" key="1">
    <citation type="journal article" date="2018" name="Genome Biol. Evol.">
        <title>Multiple Roots of Fruiting Body Formation in Amoebozoa.</title>
        <authorList>
            <person name="Hillmann F."/>
            <person name="Forbes G."/>
            <person name="Novohradska S."/>
            <person name="Ferling I."/>
            <person name="Riege K."/>
            <person name="Groth M."/>
            <person name="Westermann M."/>
            <person name="Marz M."/>
            <person name="Spaller T."/>
            <person name="Winckler T."/>
            <person name="Schaap P."/>
            <person name="Glockner G."/>
        </authorList>
    </citation>
    <scope>NUCLEOTIDE SEQUENCE [LARGE SCALE GENOMIC DNA]</scope>
    <source>
        <strain evidence="2 3">Jena</strain>
    </source>
</reference>
<evidence type="ECO:0000313" key="3">
    <source>
        <dbReference type="Proteomes" id="UP000241769"/>
    </source>
</evidence>
<dbReference type="EMBL" id="MDYQ01000448">
    <property type="protein sequence ID" value="PRP74657.1"/>
    <property type="molecule type" value="Genomic_DNA"/>
</dbReference>
<sequence>MASKKKSHLQEGRSWSAPISTGPIVVTKKAAPEKGSSITLPKSTSYHSPLKHRLRFERAALLRRAK</sequence>
<name>A0A2P6MSJ7_9EUKA</name>